<accession>A0A2V1J271</accession>
<dbReference type="EMBL" id="PUBV01000003">
    <property type="protein sequence ID" value="PWB09134.1"/>
    <property type="molecule type" value="Genomic_DNA"/>
</dbReference>
<reference evidence="2" key="1">
    <citation type="submission" date="2018-02" db="EMBL/GenBank/DDBJ databases">
        <authorList>
            <person name="Clavel T."/>
            <person name="Strowig T."/>
        </authorList>
    </citation>
    <scope>NUCLEOTIDE SEQUENCE [LARGE SCALE GENOMIC DNA]</scope>
    <source>
        <strain evidence="2">DSM 100764</strain>
    </source>
</reference>
<sequence>MLTESEVAVPYDVLRMPYALTTDGQRLVVANSPQASTLIDVYSLTGDSVTSGLRVGQGPGERQMVEGLCYDATASAVQIRTGAADAVDMLRGIDGSGLEIDRKIVFDAAACGSDTVAPASFALRMADGHVVLGNATSDGLLAILRPDGSLERYAAQYPDISGFGDMPQWGVFNFLRPNGGVSPDGRHFAALFGSNDMICFGSLDGDTVAVKVNYGEKPGGIKWVTRDGYGTFDIAPERKVHFAGNPVLTDGHVYVIYSGMNYADHSAYFWKKNDGDEPLSTDIRVYDFDGNLTRVYRLPMKIGGFTVTPDDSDMYAIVDSETEGYRIFRFSFPD</sequence>
<dbReference type="Proteomes" id="UP000244925">
    <property type="component" value="Unassembled WGS sequence"/>
</dbReference>
<dbReference type="GeneID" id="93423345"/>
<evidence type="ECO:0000313" key="1">
    <source>
        <dbReference type="EMBL" id="PWB09134.1"/>
    </source>
</evidence>
<dbReference type="AlphaFoldDB" id="A0A2V1J271"/>
<name>A0A2V1J271_9BACT</name>
<gene>
    <name evidence="1" type="ORF">C5O25_02500</name>
</gene>
<proteinExistence type="predicted"/>
<dbReference type="SUPFAM" id="SSF101898">
    <property type="entry name" value="NHL repeat"/>
    <property type="match status" value="1"/>
</dbReference>
<evidence type="ECO:0000313" key="2">
    <source>
        <dbReference type="Proteomes" id="UP000244925"/>
    </source>
</evidence>
<keyword evidence="2" id="KW-1185">Reference proteome</keyword>
<dbReference type="RefSeq" id="WP_107035155.1">
    <property type="nucleotide sequence ID" value="NZ_CP098825.1"/>
</dbReference>
<comment type="caution">
    <text evidence="1">The sequence shown here is derived from an EMBL/GenBank/DDBJ whole genome shotgun (WGS) entry which is preliminary data.</text>
</comment>
<protein>
    <submittedName>
        <fullName evidence="1">Uncharacterized protein</fullName>
    </submittedName>
</protein>
<organism evidence="1 2">
    <name type="scientific">Paramuribaculum intestinale</name>
    <dbReference type="NCBI Taxonomy" id="2094151"/>
    <lineage>
        <taxon>Bacteria</taxon>
        <taxon>Pseudomonadati</taxon>
        <taxon>Bacteroidota</taxon>
        <taxon>Bacteroidia</taxon>
        <taxon>Bacteroidales</taxon>
        <taxon>Muribaculaceae</taxon>
        <taxon>Paramuribaculum</taxon>
    </lineage>
</organism>